<evidence type="ECO:0000313" key="2">
    <source>
        <dbReference type="Proteomes" id="UP000198828"/>
    </source>
</evidence>
<dbReference type="EMBL" id="FNNG01000005">
    <property type="protein sequence ID" value="SDW95257.1"/>
    <property type="molecule type" value="Genomic_DNA"/>
</dbReference>
<dbReference type="RefSeq" id="WP_093752379.1">
    <property type="nucleotide sequence ID" value="NZ_BSYN01000007.1"/>
</dbReference>
<accession>A0A1H2XQZ6</accession>
<dbReference type="GO" id="GO:0030435">
    <property type="term" value="P:sporulation resulting in formation of a cellular spore"/>
    <property type="evidence" value="ECO:0007669"/>
    <property type="project" value="InterPro"/>
</dbReference>
<dbReference type="Pfam" id="PF07873">
    <property type="entry name" value="YabP"/>
    <property type="match status" value="1"/>
</dbReference>
<keyword evidence="2" id="KW-1185">Reference proteome</keyword>
<dbReference type="OrthoDB" id="9795125at2"/>
<name>A0A1H2XQZ6_9FIRM</name>
<dbReference type="Gene3D" id="2.60.40.2000">
    <property type="match status" value="1"/>
</dbReference>
<dbReference type="InterPro" id="IPR012504">
    <property type="entry name" value="Spore_YabP"/>
</dbReference>
<dbReference type="NCBIfam" id="TIGR02892">
    <property type="entry name" value="spore_yabP"/>
    <property type="match status" value="1"/>
</dbReference>
<gene>
    <name evidence="1" type="ORF">SAMN05660923_01507</name>
</gene>
<proteinExistence type="predicted"/>
<protein>
    <submittedName>
        <fullName evidence="1">Sporulation protein YabP</fullName>
    </submittedName>
</protein>
<sequence length="93" mass="10312">MNEIRGNIKNQNILIEDRNRVTITGVEQVESFNDNTIILKTIKGGMVIKGEGLNVGKLNLDDGNIRIEGIINGINYMDKGISQRGKIVGKIFK</sequence>
<dbReference type="AlphaFoldDB" id="A0A1H2XQZ6"/>
<reference evidence="1 2" key="1">
    <citation type="submission" date="2016-10" db="EMBL/GenBank/DDBJ databases">
        <authorList>
            <person name="de Groot N.N."/>
        </authorList>
    </citation>
    <scope>NUCLEOTIDE SEQUENCE [LARGE SCALE GENOMIC DNA]</scope>
    <source>
        <strain evidence="1 2">DSM 23310</strain>
    </source>
</reference>
<dbReference type="Proteomes" id="UP000198828">
    <property type="component" value="Unassembled WGS sequence"/>
</dbReference>
<dbReference type="InterPro" id="IPR022476">
    <property type="entry name" value="Spore_YabP/YqfC"/>
</dbReference>
<evidence type="ECO:0000313" key="1">
    <source>
        <dbReference type="EMBL" id="SDW95257.1"/>
    </source>
</evidence>
<organism evidence="1 2">
    <name type="scientific">Tepidimicrobium xylanilyticum</name>
    <dbReference type="NCBI Taxonomy" id="1123352"/>
    <lineage>
        <taxon>Bacteria</taxon>
        <taxon>Bacillati</taxon>
        <taxon>Bacillota</taxon>
        <taxon>Tissierellia</taxon>
        <taxon>Tissierellales</taxon>
        <taxon>Tepidimicrobiaceae</taxon>
        <taxon>Tepidimicrobium</taxon>
    </lineage>
</organism>
<dbReference type="InterPro" id="IPR038705">
    <property type="entry name" value="YabP_sf"/>
</dbReference>